<dbReference type="PANTHER" id="PTHR33371:SF17">
    <property type="entry name" value="MCE-FAMILY PROTEIN MCE1B"/>
    <property type="match status" value="1"/>
</dbReference>
<dbReference type="Pfam" id="PF11887">
    <property type="entry name" value="Mce4_CUP1"/>
    <property type="match status" value="1"/>
</dbReference>
<name>A0A7K0DXN2_9NOCA</name>
<evidence type="ECO:0000259" key="1">
    <source>
        <dbReference type="Pfam" id="PF02470"/>
    </source>
</evidence>
<reference evidence="3 4" key="1">
    <citation type="submission" date="2019-10" db="EMBL/GenBank/DDBJ databases">
        <title>Nocardia macrotermitis sp. nov. and Nocardia aurantia sp. nov., isolated from the gut of fungus growing-termite Macrotermes natalensis.</title>
        <authorList>
            <person name="Benndorf R."/>
            <person name="Schwitalla J."/>
            <person name="Martin K."/>
            <person name="De Beer W."/>
            <person name="Kaster A.-K."/>
            <person name="Vollmers J."/>
            <person name="Poulsen M."/>
            <person name="Beemelmanns C."/>
        </authorList>
    </citation>
    <scope>NUCLEOTIDE SEQUENCE [LARGE SCALE GENOMIC DNA]</scope>
    <source>
        <strain evidence="3 4">RB56</strain>
    </source>
</reference>
<dbReference type="Pfam" id="PF02470">
    <property type="entry name" value="MlaD"/>
    <property type="match status" value="1"/>
</dbReference>
<accession>A0A7K0DXN2</accession>
<evidence type="ECO:0000313" key="4">
    <source>
        <dbReference type="Proteomes" id="UP000431401"/>
    </source>
</evidence>
<dbReference type="EMBL" id="WEGI01000014">
    <property type="protein sequence ID" value="MQY30546.1"/>
    <property type="molecule type" value="Genomic_DNA"/>
</dbReference>
<evidence type="ECO:0000259" key="2">
    <source>
        <dbReference type="Pfam" id="PF11887"/>
    </source>
</evidence>
<dbReference type="InterPro" id="IPR052336">
    <property type="entry name" value="MlaD_Phospholipid_Transporter"/>
</dbReference>
<feature type="domain" description="Mammalian cell entry C-terminal" evidence="2">
    <location>
        <begin position="118"/>
        <end position="260"/>
    </location>
</feature>
<organism evidence="3 4">
    <name type="scientific">Nocardia aurantia</name>
    <dbReference type="NCBI Taxonomy" id="2585199"/>
    <lineage>
        <taxon>Bacteria</taxon>
        <taxon>Bacillati</taxon>
        <taxon>Actinomycetota</taxon>
        <taxon>Actinomycetes</taxon>
        <taxon>Mycobacteriales</taxon>
        <taxon>Nocardiaceae</taxon>
        <taxon>Nocardia</taxon>
    </lineage>
</organism>
<sequence length="345" mass="37362">MSVRGPLFGVILFLVASIAATWTVYATLQRGVPGRSDRYSAIFTDVSGLRTGDDVRMAGVRVGRVDAIDLEGTNAKVTFEVQHGQPMYTDTVAAVTYQNLIGQRYIGLSLRGNGTHTMLRPGAQLPPDRTEPSFDLSKLLNGFEPLFSVLQPKDVDNITAAVIRALQGDNGSIAALIAETSRLAETFTGPDEILGQLIDNLARVLTDLAHQRGDLQTVITQTGKIFDGLAAQRDTLFDQVDSLSVVLDRAAQVVRGAQPQMSVFLTREPGFSQHFLNNQDKFAYLGYNLPLMLQGMTRIVDKGAYLNAYVCNIHFSIAPGVDPIIENLLALAGPSGSVEHSAICR</sequence>
<dbReference type="InterPro" id="IPR003399">
    <property type="entry name" value="Mce/MlaD"/>
</dbReference>
<gene>
    <name evidence="3" type="ORF">NRB56_61480</name>
</gene>
<dbReference type="Proteomes" id="UP000431401">
    <property type="component" value="Unassembled WGS sequence"/>
</dbReference>
<dbReference type="InterPro" id="IPR024516">
    <property type="entry name" value="Mce_C"/>
</dbReference>
<dbReference type="AlphaFoldDB" id="A0A7K0DXN2"/>
<dbReference type="NCBIfam" id="TIGR00996">
    <property type="entry name" value="Mtu_fam_mce"/>
    <property type="match status" value="1"/>
</dbReference>
<dbReference type="InterPro" id="IPR005693">
    <property type="entry name" value="Mce"/>
</dbReference>
<dbReference type="GO" id="GO:0005576">
    <property type="term" value="C:extracellular region"/>
    <property type="evidence" value="ECO:0007669"/>
    <property type="project" value="TreeGrafter"/>
</dbReference>
<proteinExistence type="predicted"/>
<dbReference type="RefSeq" id="WP_153347805.1">
    <property type="nucleotide sequence ID" value="NZ_WEGI01000014.1"/>
</dbReference>
<dbReference type="PANTHER" id="PTHR33371">
    <property type="entry name" value="INTERMEMBRANE PHOSPHOLIPID TRANSPORT SYSTEM BINDING PROTEIN MLAD-RELATED"/>
    <property type="match status" value="1"/>
</dbReference>
<evidence type="ECO:0000313" key="3">
    <source>
        <dbReference type="EMBL" id="MQY30546.1"/>
    </source>
</evidence>
<evidence type="ECO:0008006" key="5">
    <source>
        <dbReference type="Google" id="ProtNLM"/>
    </source>
</evidence>
<keyword evidence="4" id="KW-1185">Reference proteome</keyword>
<feature type="domain" description="Mce/MlaD" evidence="1">
    <location>
        <begin position="37"/>
        <end position="109"/>
    </location>
</feature>
<comment type="caution">
    <text evidence="3">The sequence shown here is derived from an EMBL/GenBank/DDBJ whole genome shotgun (WGS) entry which is preliminary data.</text>
</comment>
<dbReference type="GO" id="GO:0051701">
    <property type="term" value="P:biological process involved in interaction with host"/>
    <property type="evidence" value="ECO:0007669"/>
    <property type="project" value="TreeGrafter"/>
</dbReference>
<protein>
    <recommendedName>
        <fullName evidence="5">Mammalian cell entry protein</fullName>
    </recommendedName>
</protein>
<dbReference type="OrthoDB" id="338143at2"/>